<organism evidence="1 2">
    <name type="scientific">Triticum urartu</name>
    <name type="common">Red wild einkorn</name>
    <name type="synonym">Crithodium urartu</name>
    <dbReference type="NCBI Taxonomy" id="4572"/>
    <lineage>
        <taxon>Eukaryota</taxon>
        <taxon>Viridiplantae</taxon>
        <taxon>Streptophyta</taxon>
        <taxon>Embryophyta</taxon>
        <taxon>Tracheophyta</taxon>
        <taxon>Spermatophyta</taxon>
        <taxon>Magnoliopsida</taxon>
        <taxon>Liliopsida</taxon>
        <taxon>Poales</taxon>
        <taxon>Poaceae</taxon>
        <taxon>BOP clade</taxon>
        <taxon>Pooideae</taxon>
        <taxon>Triticodae</taxon>
        <taxon>Triticeae</taxon>
        <taxon>Triticinae</taxon>
        <taxon>Triticum</taxon>
    </lineage>
</organism>
<name>A0A8R7PGD8_TRIUA</name>
<reference evidence="1" key="2">
    <citation type="submission" date="2018-03" db="EMBL/GenBank/DDBJ databases">
        <title>The Triticum urartu genome reveals the dynamic nature of wheat genome evolution.</title>
        <authorList>
            <person name="Ling H."/>
            <person name="Ma B."/>
            <person name="Shi X."/>
            <person name="Liu H."/>
            <person name="Dong L."/>
            <person name="Sun H."/>
            <person name="Cao Y."/>
            <person name="Gao Q."/>
            <person name="Zheng S."/>
            <person name="Li Y."/>
            <person name="Yu Y."/>
            <person name="Du H."/>
            <person name="Qi M."/>
            <person name="Li Y."/>
            <person name="Yu H."/>
            <person name="Cui Y."/>
            <person name="Wang N."/>
            <person name="Chen C."/>
            <person name="Wu H."/>
            <person name="Zhao Y."/>
            <person name="Zhang J."/>
            <person name="Li Y."/>
            <person name="Zhou W."/>
            <person name="Zhang B."/>
            <person name="Hu W."/>
            <person name="Eijk M."/>
            <person name="Tang J."/>
            <person name="Witsenboer H."/>
            <person name="Zhao S."/>
            <person name="Li Z."/>
            <person name="Zhang A."/>
            <person name="Wang D."/>
            <person name="Liang C."/>
        </authorList>
    </citation>
    <scope>NUCLEOTIDE SEQUENCE [LARGE SCALE GENOMIC DNA]</scope>
    <source>
        <strain evidence="1">cv. G1812</strain>
    </source>
</reference>
<reference evidence="2" key="1">
    <citation type="journal article" date="2013" name="Nature">
        <title>Draft genome of the wheat A-genome progenitor Triticum urartu.</title>
        <authorList>
            <person name="Ling H.Q."/>
            <person name="Zhao S."/>
            <person name="Liu D."/>
            <person name="Wang J."/>
            <person name="Sun H."/>
            <person name="Zhang C."/>
            <person name="Fan H."/>
            <person name="Li D."/>
            <person name="Dong L."/>
            <person name="Tao Y."/>
            <person name="Gao C."/>
            <person name="Wu H."/>
            <person name="Li Y."/>
            <person name="Cui Y."/>
            <person name="Guo X."/>
            <person name="Zheng S."/>
            <person name="Wang B."/>
            <person name="Yu K."/>
            <person name="Liang Q."/>
            <person name="Yang W."/>
            <person name="Lou X."/>
            <person name="Chen J."/>
            <person name="Feng M."/>
            <person name="Jian J."/>
            <person name="Zhang X."/>
            <person name="Luo G."/>
            <person name="Jiang Y."/>
            <person name="Liu J."/>
            <person name="Wang Z."/>
            <person name="Sha Y."/>
            <person name="Zhang B."/>
            <person name="Wu H."/>
            <person name="Tang D."/>
            <person name="Shen Q."/>
            <person name="Xue P."/>
            <person name="Zou S."/>
            <person name="Wang X."/>
            <person name="Liu X."/>
            <person name="Wang F."/>
            <person name="Yang Y."/>
            <person name="An X."/>
            <person name="Dong Z."/>
            <person name="Zhang K."/>
            <person name="Zhang X."/>
            <person name="Luo M.C."/>
            <person name="Dvorak J."/>
            <person name="Tong Y."/>
            <person name="Wang J."/>
            <person name="Yang H."/>
            <person name="Li Z."/>
            <person name="Wang D."/>
            <person name="Zhang A."/>
            <person name="Wang J."/>
        </authorList>
    </citation>
    <scope>NUCLEOTIDE SEQUENCE</scope>
    <source>
        <strain evidence="2">cv. G1812</strain>
    </source>
</reference>
<evidence type="ECO:0000313" key="2">
    <source>
        <dbReference type="Proteomes" id="UP000015106"/>
    </source>
</evidence>
<accession>A0A8R7PGD8</accession>
<dbReference type="AlphaFoldDB" id="A0A8R7PGD8"/>
<protein>
    <submittedName>
        <fullName evidence="1">Uncharacterized protein</fullName>
    </submittedName>
</protein>
<keyword evidence="2" id="KW-1185">Reference proteome</keyword>
<evidence type="ECO:0000313" key="1">
    <source>
        <dbReference type="EnsemblPlants" id="TuG1812G0200003629.01.T01"/>
    </source>
</evidence>
<dbReference type="Proteomes" id="UP000015106">
    <property type="component" value="Chromosome 2"/>
</dbReference>
<proteinExistence type="predicted"/>
<dbReference type="EnsemblPlants" id="TuG1812G0200003629.01.T01">
    <property type="protein sequence ID" value="TuG1812G0200003629.01.T01"/>
    <property type="gene ID" value="TuG1812G0200003629.01"/>
</dbReference>
<dbReference type="Gramene" id="TuG1812G0200003629.01.T01">
    <property type="protein sequence ID" value="TuG1812G0200003629.01.T01"/>
    <property type="gene ID" value="TuG1812G0200003629.01"/>
</dbReference>
<reference evidence="1" key="3">
    <citation type="submission" date="2022-06" db="UniProtKB">
        <authorList>
            <consortium name="EnsemblPlants"/>
        </authorList>
    </citation>
    <scope>IDENTIFICATION</scope>
</reference>
<sequence length="77" mass="8610">MTILPLPLISPRERIFFGDSFRGRSALLPGAFFIPSLQVMPDVIVCLLWIPCLRARISVPARVPAEWSSPPSSLFRC</sequence>